<feature type="domain" description="SRCR" evidence="12">
    <location>
        <begin position="47"/>
        <end position="147"/>
    </location>
</feature>
<keyword evidence="7" id="KW-0325">Glycoprotein</keyword>
<dbReference type="PROSITE" id="PS50287">
    <property type="entry name" value="SRCR_2"/>
    <property type="match status" value="5"/>
</dbReference>
<dbReference type="PANTHER" id="PTHR48071:SF15">
    <property type="entry name" value="SRCR DOMAIN-CONTAINING PROTEIN"/>
    <property type="match status" value="1"/>
</dbReference>
<keyword evidence="2" id="KW-0964">Secreted</keyword>
<reference evidence="13 14" key="1">
    <citation type="submission" date="2019-09" db="EMBL/GenBank/DDBJ databases">
        <title>Bird 10,000 Genomes (B10K) Project - Family phase.</title>
        <authorList>
            <person name="Zhang G."/>
        </authorList>
    </citation>
    <scope>NUCLEOTIDE SEQUENCE [LARGE SCALE GENOMIC DNA]</scope>
    <source>
        <strain evidence="13">B10K-LSUMZ-50683</strain>
        <tissue evidence="13">Muscle</tissue>
    </source>
</reference>
<feature type="disulfide bond" evidence="11">
    <location>
        <begin position="226"/>
        <end position="236"/>
    </location>
</feature>
<evidence type="ECO:0000256" key="3">
    <source>
        <dbReference type="ARBA" id="ARBA00022729"/>
    </source>
</evidence>
<dbReference type="InterPro" id="IPR036772">
    <property type="entry name" value="SRCR-like_dom_sf"/>
</dbReference>
<evidence type="ECO:0000256" key="8">
    <source>
        <dbReference type="ARBA" id="ARBA00058074"/>
    </source>
</evidence>
<comment type="subunit">
    <text evidence="9">Interacts with LGALS1 and laminin.</text>
</comment>
<dbReference type="SUPFAM" id="SSF56487">
    <property type="entry name" value="SRCR-like"/>
    <property type="match status" value="5"/>
</dbReference>
<evidence type="ECO:0000256" key="5">
    <source>
        <dbReference type="ARBA" id="ARBA00023157"/>
    </source>
</evidence>
<dbReference type="FunFam" id="3.10.250.10:FF:000006">
    <property type="entry name" value="neurotrypsin isoform X2"/>
    <property type="match status" value="1"/>
</dbReference>
<evidence type="ECO:0000256" key="1">
    <source>
        <dbReference type="ARBA" id="ARBA00004613"/>
    </source>
</evidence>
<feature type="disulfide bond" evidence="11">
    <location>
        <begin position="182"/>
        <end position="246"/>
    </location>
</feature>
<dbReference type="Proteomes" id="UP000524187">
    <property type="component" value="Unassembled WGS sequence"/>
</dbReference>
<feature type="disulfide bond" evidence="11">
    <location>
        <begin position="290"/>
        <end position="354"/>
    </location>
</feature>
<evidence type="ECO:0000313" key="14">
    <source>
        <dbReference type="Proteomes" id="UP000524187"/>
    </source>
</evidence>
<keyword evidence="5 11" id="KW-1015">Disulfide bond</keyword>
<feature type="disulfide bond" evidence="11">
    <location>
        <begin position="303"/>
        <end position="364"/>
    </location>
</feature>
<feature type="disulfide bond" evidence="11">
    <location>
        <begin position="444"/>
        <end position="454"/>
    </location>
</feature>
<dbReference type="GO" id="GO:0031638">
    <property type="term" value="P:zymogen activation"/>
    <property type="evidence" value="ECO:0007669"/>
    <property type="project" value="TreeGrafter"/>
</dbReference>
<evidence type="ECO:0000259" key="12">
    <source>
        <dbReference type="PROSITE" id="PS50287"/>
    </source>
</evidence>
<keyword evidence="4" id="KW-0677">Repeat</keyword>
<sequence length="478" mass="50500">QCQGTEATLAACRAKPWGVHHCSHRNDASVVCAGTSFPAPFAIIILVRLVNGSGRCSGRVEVLHDQRWGSVCDHGWDLLDAEVVCWQLGCGTALSAPGSACFGRGHDPIWLDRVSCTGTEGTLSNCSARPWGIHNCSHAEDAAVVCSGNLQLYPTELRLVNGSSLCMGRVEVLHERRWGSVCDHSWGMEEAEVVCRQLGCGPAISAPGQAQFGQGRDPIWMDEVDCAGTEDVLSKCPAKPWGTHGCTHSEDASVVCSGNTQPPTIRLVNGSSRCAGRVEVLHAQQWGTVCDDDWKLVYADVVCRQLGCGAAVSALGSAAFGPGADPIWLDDVKCTGREASLSECRTKAWGEHNCDHGEDAGVVCAGRHLAGGTAVRLAGGTSRCAGRVEVRHEGRWGTVCDDDWGLPDGAVVCRELGCGTALEAPRGAHFGPGTGPIWLDDMGCSGEETTLGQCRARPWGQNNCNHEEDASVVCTGTS</sequence>
<evidence type="ECO:0000256" key="11">
    <source>
        <dbReference type="PROSITE-ProRule" id="PRU00196"/>
    </source>
</evidence>
<feature type="domain" description="SRCR" evidence="12">
    <location>
        <begin position="157"/>
        <end position="257"/>
    </location>
</feature>
<evidence type="ECO:0000256" key="2">
    <source>
        <dbReference type="ARBA" id="ARBA00022525"/>
    </source>
</evidence>
<keyword evidence="6" id="KW-0675">Receptor</keyword>
<feature type="domain" description="SRCR" evidence="12">
    <location>
        <begin position="375"/>
        <end position="475"/>
    </location>
</feature>
<gene>
    <name evidence="13" type="primary">Dmbt1_9</name>
    <name evidence="13" type="ORF">CASCAS_R08971</name>
</gene>
<evidence type="ECO:0000256" key="10">
    <source>
        <dbReference type="ARBA" id="ARBA00069168"/>
    </source>
</evidence>
<dbReference type="Gene3D" id="3.10.250.10">
    <property type="entry name" value="SRCR-like domain"/>
    <property type="match status" value="5"/>
</dbReference>
<evidence type="ECO:0000313" key="13">
    <source>
        <dbReference type="EMBL" id="NXE57438.1"/>
    </source>
</evidence>
<dbReference type="InterPro" id="IPR001190">
    <property type="entry name" value="SRCR"/>
</dbReference>
<protein>
    <recommendedName>
        <fullName evidence="10">Soluble scavenger receptor cysteine-rich domain-containing protein SSC5D</fullName>
    </recommendedName>
</protein>
<evidence type="ECO:0000256" key="9">
    <source>
        <dbReference type="ARBA" id="ARBA00064153"/>
    </source>
</evidence>
<feature type="disulfide bond" evidence="11">
    <location>
        <begin position="413"/>
        <end position="474"/>
    </location>
</feature>
<dbReference type="EMBL" id="VWPT01000458">
    <property type="protein sequence ID" value="NXE57438.1"/>
    <property type="molecule type" value="Genomic_DNA"/>
</dbReference>
<comment type="function">
    <text evidence="8">Binds to extracellular matrix proteins. Binds to pathogen-associated molecular patterns (PAMPs) present on the cell walls of Gram-positive and Gram-negative bacteria and fungi, behaving as a pattern recognition receptor (PRR). Induces bacterial and fungal aggregation and subsequent inhibition of PAMP-induced cytokine release. Does not possess intrinsic bactericidal activity. May play a role in the innate defense and homeostasis of certain epithelial surfaces.</text>
</comment>
<feature type="disulfide bond" evidence="11">
    <location>
        <begin position="116"/>
        <end position="126"/>
    </location>
</feature>
<feature type="disulfide bond" evidence="11">
    <location>
        <begin position="85"/>
        <end position="146"/>
    </location>
</feature>
<feature type="domain" description="SRCR" evidence="12">
    <location>
        <begin position="265"/>
        <end position="365"/>
    </location>
</feature>
<dbReference type="GO" id="GO:0005886">
    <property type="term" value="C:plasma membrane"/>
    <property type="evidence" value="ECO:0007669"/>
    <property type="project" value="TreeGrafter"/>
</dbReference>
<dbReference type="PROSITE" id="PS00420">
    <property type="entry name" value="SRCR_1"/>
    <property type="match status" value="4"/>
</dbReference>
<name>A0A7K8NVV6_CASCA</name>
<feature type="disulfide bond" evidence="11">
    <location>
        <begin position="2"/>
        <end position="12"/>
    </location>
</feature>
<keyword evidence="14" id="KW-1185">Reference proteome</keyword>
<comment type="caution">
    <text evidence="11">Lacks conserved residue(s) required for the propagation of feature annotation.</text>
</comment>
<proteinExistence type="predicted"/>
<feature type="disulfide bond" evidence="11">
    <location>
        <begin position="334"/>
        <end position="344"/>
    </location>
</feature>
<feature type="non-terminal residue" evidence="13">
    <location>
        <position position="478"/>
    </location>
</feature>
<accession>A0A7K8NVV6</accession>
<dbReference type="FunFam" id="3.10.250.10:FF:000007">
    <property type="entry name" value="Soluble scavenger receptor cysteine-rich domain-containing protein SSC5D"/>
    <property type="match status" value="3"/>
</dbReference>
<evidence type="ECO:0000256" key="7">
    <source>
        <dbReference type="ARBA" id="ARBA00023180"/>
    </source>
</evidence>
<evidence type="ECO:0000256" key="6">
    <source>
        <dbReference type="ARBA" id="ARBA00023170"/>
    </source>
</evidence>
<dbReference type="Pfam" id="PF00530">
    <property type="entry name" value="SRCR"/>
    <property type="match status" value="5"/>
</dbReference>
<comment type="subcellular location">
    <subcellularLocation>
        <location evidence="1">Secreted</location>
    </subcellularLocation>
</comment>
<feature type="disulfide bond" evidence="11">
    <location>
        <begin position="195"/>
        <end position="256"/>
    </location>
</feature>
<dbReference type="PRINTS" id="PR00258">
    <property type="entry name" value="SPERACTRCPTR"/>
</dbReference>
<dbReference type="GO" id="GO:0004252">
    <property type="term" value="F:serine-type endopeptidase activity"/>
    <property type="evidence" value="ECO:0007669"/>
    <property type="project" value="TreeGrafter"/>
</dbReference>
<feature type="disulfide bond" evidence="11">
    <location>
        <begin position="72"/>
        <end position="136"/>
    </location>
</feature>
<dbReference type="SMART" id="SM00202">
    <property type="entry name" value="SR"/>
    <property type="match status" value="4"/>
</dbReference>
<dbReference type="PANTHER" id="PTHR48071">
    <property type="entry name" value="SRCR DOMAIN-CONTAINING PROTEIN"/>
    <property type="match status" value="1"/>
</dbReference>
<organism evidence="13 14">
    <name type="scientific">Casuarius casuarius</name>
    <name type="common">Southern cassowary</name>
    <name type="synonym">Struthio casuarius</name>
    <dbReference type="NCBI Taxonomy" id="8787"/>
    <lineage>
        <taxon>Eukaryota</taxon>
        <taxon>Metazoa</taxon>
        <taxon>Chordata</taxon>
        <taxon>Craniata</taxon>
        <taxon>Vertebrata</taxon>
        <taxon>Euteleostomi</taxon>
        <taxon>Archelosauria</taxon>
        <taxon>Archosauria</taxon>
        <taxon>Dinosauria</taxon>
        <taxon>Saurischia</taxon>
        <taxon>Theropoda</taxon>
        <taxon>Coelurosauria</taxon>
        <taxon>Aves</taxon>
        <taxon>Palaeognathae</taxon>
        <taxon>Casuariiformes</taxon>
        <taxon>Casuariidae</taxon>
        <taxon>Casuarius</taxon>
    </lineage>
</organism>
<evidence type="ECO:0000256" key="4">
    <source>
        <dbReference type="ARBA" id="ARBA00022737"/>
    </source>
</evidence>
<dbReference type="GO" id="GO:0005615">
    <property type="term" value="C:extracellular space"/>
    <property type="evidence" value="ECO:0007669"/>
    <property type="project" value="TreeGrafter"/>
</dbReference>
<comment type="caution">
    <text evidence="13">The sequence shown here is derived from an EMBL/GenBank/DDBJ whole genome shotgun (WGS) entry which is preliminary data.</text>
</comment>
<feature type="non-terminal residue" evidence="13">
    <location>
        <position position="1"/>
    </location>
</feature>
<keyword evidence="3" id="KW-0732">Signal</keyword>
<feature type="disulfide bond" evidence="11">
    <location>
        <begin position="400"/>
        <end position="464"/>
    </location>
</feature>
<dbReference type="AlphaFoldDB" id="A0A7K8NVV6"/>
<feature type="domain" description="SRCR" evidence="12">
    <location>
        <begin position="1"/>
        <end position="33"/>
    </location>
</feature>